<dbReference type="EMBL" id="LOMZ01000001">
    <property type="protein sequence ID" value="PLC13220.1"/>
    <property type="molecule type" value="Genomic_DNA"/>
</dbReference>
<evidence type="ECO:0000256" key="1">
    <source>
        <dbReference type="SAM" id="Phobius"/>
    </source>
</evidence>
<protein>
    <submittedName>
        <fullName evidence="2">Uncharacterized protein</fullName>
    </submittedName>
</protein>
<evidence type="ECO:0000313" key="2">
    <source>
        <dbReference type="EMBL" id="PLC13220.1"/>
    </source>
</evidence>
<gene>
    <name evidence="2" type="ORF">AUQ48_14625</name>
</gene>
<feature type="transmembrane region" description="Helical" evidence="1">
    <location>
        <begin position="205"/>
        <end position="227"/>
    </location>
</feature>
<dbReference type="AlphaFoldDB" id="A0A2N4T4R9"/>
<proteinExistence type="predicted"/>
<feature type="transmembrane region" description="Helical" evidence="1">
    <location>
        <begin position="169"/>
        <end position="193"/>
    </location>
</feature>
<keyword evidence="1" id="KW-0472">Membrane</keyword>
<reference evidence="2 3" key="1">
    <citation type="submission" date="2015-12" db="EMBL/GenBank/DDBJ databases">
        <authorList>
            <person name="Shamseldin A."/>
            <person name="Moawad H."/>
            <person name="Abd El-Rahim W.M."/>
            <person name="Sadowsky M.J."/>
        </authorList>
    </citation>
    <scope>NUCLEOTIDE SEQUENCE [LARGE SCALE GENOMIC DNA]</scope>
    <source>
        <strain evidence="2 3">S43</strain>
    </source>
</reference>
<name>A0A2N4T4R9_9MICC</name>
<evidence type="ECO:0000313" key="3">
    <source>
        <dbReference type="Proteomes" id="UP000234632"/>
    </source>
</evidence>
<keyword evidence="1" id="KW-0812">Transmembrane</keyword>
<feature type="transmembrane region" description="Helical" evidence="1">
    <location>
        <begin position="239"/>
        <end position="260"/>
    </location>
</feature>
<comment type="caution">
    <text evidence="2">The sequence shown here is derived from an EMBL/GenBank/DDBJ whole genome shotgun (WGS) entry which is preliminary data.</text>
</comment>
<keyword evidence="1" id="KW-1133">Transmembrane helix</keyword>
<feature type="transmembrane region" description="Helical" evidence="1">
    <location>
        <begin position="129"/>
        <end position="149"/>
    </location>
</feature>
<sequence>MELEIVNGLHGESRDETTVEKQFLAHLRHELAQIGSSLTARSSLRWRFSGASANVVWNRINHVEEQMCEHLETVENAVDSAWLHAREHGLEDVIDPAHPRQSALSILRTAHHVAETQHESQRNHRRGSYAVATVLLVLAAALVVLQSVARHPFIPAPADVDPPPPDWLYLVSVMFFGAVGAALSGLVTLYVNTKEIPETLWFDPCPSLFVVKIVLGMWTAVIGLALVSTEAVVGNSRNFSSVILLALIFGYAQQAVTTFLDRKATQMLKT</sequence>
<dbReference type="Proteomes" id="UP000234632">
    <property type="component" value="Unassembled WGS sequence"/>
</dbReference>
<accession>A0A2N4T4R9</accession>
<dbReference type="RefSeq" id="WP_101852733.1">
    <property type="nucleotide sequence ID" value="NZ_LOMZ01000001.1"/>
</dbReference>
<organism evidence="2 3">
    <name type="scientific">Kocuria flava</name>
    <dbReference type="NCBI Taxonomy" id="446860"/>
    <lineage>
        <taxon>Bacteria</taxon>
        <taxon>Bacillati</taxon>
        <taxon>Actinomycetota</taxon>
        <taxon>Actinomycetes</taxon>
        <taxon>Micrococcales</taxon>
        <taxon>Micrococcaceae</taxon>
        <taxon>Kocuria</taxon>
    </lineage>
</organism>